<evidence type="ECO:0000256" key="3">
    <source>
        <dbReference type="PIRNR" id="PIRNR001365"/>
    </source>
</evidence>
<reference evidence="6 7" key="1">
    <citation type="submission" date="2016-10" db="EMBL/GenBank/DDBJ databases">
        <authorList>
            <person name="de Groot N.N."/>
        </authorList>
    </citation>
    <scope>NUCLEOTIDE SEQUENCE [LARGE SCALE GENOMIC DNA]</scope>
    <source>
        <strain evidence="6 7">CGMCC 4.7037</strain>
    </source>
</reference>
<feature type="binding site" evidence="5">
    <location>
        <position position="48"/>
    </location>
    <ligand>
        <name>pyruvate</name>
        <dbReference type="ChEBI" id="CHEBI:15361"/>
    </ligand>
</feature>
<proteinExistence type="inferred from homology"/>
<dbReference type="EMBL" id="FNVT01000006">
    <property type="protein sequence ID" value="SEG89002.1"/>
    <property type="molecule type" value="Genomic_DNA"/>
</dbReference>
<keyword evidence="2 3" id="KW-0456">Lyase</keyword>
<evidence type="ECO:0000256" key="5">
    <source>
        <dbReference type="PIRSR" id="PIRSR001365-2"/>
    </source>
</evidence>
<evidence type="ECO:0000256" key="1">
    <source>
        <dbReference type="ARBA" id="ARBA00007592"/>
    </source>
</evidence>
<dbReference type="PRINTS" id="PR00146">
    <property type="entry name" value="DHPICSNTHASE"/>
</dbReference>
<dbReference type="SMART" id="SM01130">
    <property type="entry name" value="DHDPS"/>
    <property type="match status" value="1"/>
</dbReference>
<name>A0A1H6DUE2_9ACTN</name>
<evidence type="ECO:0000256" key="4">
    <source>
        <dbReference type="PIRSR" id="PIRSR001365-1"/>
    </source>
</evidence>
<dbReference type="Proteomes" id="UP000236732">
    <property type="component" value="Unassembled WGS sequence"/>
</dbReference>
<dbReference type="InterPro" id="IPR013785">
    <property type="entry name" value="Aldolase_TIM"/>
</dbReference>
<feature type="active site" description="Proton donor/acceptor" evidence="4">
    <location>
        <position position="136"/>
    </location>
</feature>
<evidence type="ECO:0000256" key="2">
    <source>
        <dbReference type="ARBA" id="ARBA00023239"/>
    </source>
</evidence>
<comment type="similarity">
    <text evidence="1 3">Belongs to the DapA family.</text>
</comment>
<dbReference type="PANTHER" id="PTHR12128:SF66">
    <property type="entry name" value="4-HYDROXY-2-OXOGLUTARATE ALDOLASE, MITOCHONDRIAL"/>
    <property type="match status" value="1"/>
</dbReference>
<sequence length="290" mass="30511">MPTTSHDIITAVPVSFAEDGSLDLTGTREILAYVAGSGVQGALVLGTTGEFPALSIPERNAVAALAVEVLPDIRVIVHVGAASRFEVSQLIAGARAAGAREIAVLTPFYLPAPPGEVFAFFRDVSAEADGLDVFVYLFEARTGVAVDEDLLVRLAGLPNVVGLKVSGEPLDRIASFRGRLPEEFLIYTGSDADYATSAAAGANGIVSGVASAFARPFVAMRAALERADAAAVARLQGDVDEVVDAIQGEPTRMRSVHRLAGRPVGRSRMPIPEPDQEALRRLARALPLYH</sequence>
<dbReference type="CDD" id="cd00408">
    <property type="entry name" value="DHDPS-like"/>
    <property type="match status" value="1"/>
</dbReference>
<dbReference type="PANTHER" id="PTHR12128">
    <property type="entry name" value="DIHYDRODIPICOLINATE SYNTHASE"/>
    <property type="match status" value="1"/>
</dbReference>
<gene>
    <name evidence="6" type="ORF">SAMN05444920_106363</name>
</gene>
<dbReference type="Gene3D" id="3.20.20.70">
    <property type="entry name" value="Aldolase class I"/>
    <property type="match status" value="1"/>
</dbReference>
<dbReference type="AlphaFoldDB" id="A0A1H6DUE2"/>
<evidence type="ECO:0000313" key="7">
    <source>
        <dbReference type="Proteomes" id="UP000236732"/>
    </source>
</evidence>
<evidence type="ECO:0000313" key="6">
    <source>
        <dbReference type="EMBL" id="SEG89002.1"/>
    </source>
</evidence>
<accession>A0A1H6DUE2</accession>
<organism evidence="6 7">
    <name type="scientific">Nonomuraea solani</name>
    <dbReference type="NCBI Taxonomy" id="1144553"/>
    <lineage>
        <taxon>Bacteria</taxon>
        <taxon>Bacillati</taxon>
        <taxon>Actinomycetota</taxon>
        <taxon>Actinomycetes</taxon>
        <taxon>Streptosporangiales</taxon>
        <taxon>Streptosporangiaceae</taxon>
        <taxon>Nonomuraea</taxon>
    </lineage>
</organism>
<dbReference type="InterPro" id="IPR002220">
    <property type="entry name" value="DapA-like"/>
</dbReference>
<feature type="binding site" evidence="5">
    <location>
        <position position="206"/>
    </location>
    <ligand>
        <name>pyruvate</name>
        <dbReference type="ChEBI" id="CHEBI:15361"/>
    </ligand>
</feature>
<dbReference type="OrthoDB" id="3175637at2"/>
<dbReference type="GO" id="GO:0008840">
    <property type="term" value="F:4-hydroxy-tetrahydrodipicolinate synthase activity"/>
    <property type="evidence" value="ECO:0007669"/>
    <property type="project" value="TreeGrafter"/>
</dbReference>
<dbReference type="RefSeq" id="WP_103958270.1">
    <property type="nucleotide sequence ID" value="NZ_FNVT01000006.1"/>
</dbReference>
<protein>
    <submittedName>
        <fullName evidence="6">4-hydroxy-tetrahydrodipicolinate synthase</fullName>
    </submittedName>
</protein>
<feature type="active site" description="Schiff-base intermediate with substrate" evidence="4">
    <location>
        <position position="164"/>
    </location>
</feature>
<dbReference type="PIRSF" id="PIRSF001365">
    <property type="entry name" value="DHDPS"/>
    <property type="match status" value="1"/>
</dbReference>
<dbReference type="Pfam" id="PF00701">
    <property type="entry name" value="DHDPS"/>
    <property type="match status" value="1"/>
</dbReference>
<keyword evidence="7" id="KW-1185">Reference proteome</keyword>
<dbReference type="SUPFAM" id="SSF51569">
    <property type="entry name" value="Aldolase"/>
    <property type="match status" value="1"/>
</dbReference>